<dbReference type="Proteomes" id="UP000298030">
    <property type="component" value="Unassembled WGS sequence"/>
</dbReference>
<keyword evidence="2" id="KW-1185">Reference proteome</keyword>
<dbReference type="AlphaFoldDB" id="A0A4Y7SRB9"/>
<comment type="caution">
    <text evidence="1">The sequence shown here is derived from an EMBL/GenBank/DDBJ whole genome shotgun (WGS) entry which is preliminary data.</text>
</comment>
<evidence type="ECO:0000313" key="2">
    <source>
        <dbReference type="Proteomes" id="UP000298030"/>
    </source>
</evidence>
<accession>A0A4Y7SRB9</accession>
<gene>
    <name evidence="1" type="ORF">FA13DRAFT_1714802</name>
</gene>
<dbReference type="OrthoDB" id="3269456at2759"/>
<reference evidence="1 2" key="1">
    <citation type="journal article" date="2019" name="Nat. Ecol. Evol.">
        <title>Megaphylogeny resolves global patterns of mushroom evolution.</title>
        <authorList>
            <person name="Varga T."/>
            <person name="Krizsan K."/>
            <person name="Foldi C."/>
            <person name="Dima B."/>
            <person name="Sanchez-Garcia M."/>
            <person name="Sanchez-Ramirez S."/>
            <person name="Szollosi G.J."/>
            <person name="Szarkandi J.G."/>
            <person name="Papp V."/>
            <person name="Albert L."/>
            <person name="Andreopoulos W."/>
            <person name="Angelini C."/>
            <person name="Antonin V."/>
            <person name="Barry K.W."/>
            <person name="Bougher N.L."/>
            <person name="Buchanan P."/>
            <person name="Buyck B."/>
            <person name="Bense V."/>
            <person name="Catcheside P."/>
            <person name="Chovatia M."/>
            <person name="Cooper J."/>
            <person name="Damon W."/>
            <person name="Desjardin D."/>
            <person name="Finy P."/>
            <person name="Geml J."/>
            <person name="Haridas S."/>
            <person name="Hughes K."/>
            <person name="Justo A."/>
            <person name="Karasinski D."/>
            <person name="Kautmanova I."/>
            <person name="Kiss B."/>
            <person name="Kocsube S."/>
            <person name="Kotiranta H."/>
            <person name="LaButti K.M."/>
            <person name="Lechner B.E."/>
            <person name="Liimatainen K."/>
            <person name="Lipzen A."/>
            <person name="Lukacs Z."/>
            <person name="Mihaltcheva S."/>
            <person name="Morgado L.N."/>
            <person name="Niskanen T."/>
            <person name="Noordeloos M.E."/>
            <person name="Ohm R.A."/>
            <person name="Ortiz-Santana B."/>
            <person name="Ovrebo C."/>
            <person name="Racz N."/>
            <person name="Riley R."/>
            <person name="Savchenko A."/>
            <person name="Shiryaev A."/>
            <person name="Soop K."/>
            <person name="Spirin V."/>
            <person name="Szebenyi C."/>
            <person name="Tomsovsky M."/>
            <person name="Tulloss R.E."/>
            <person name="Uehling J."/>
            <person name="Grigoriev I.V."/>
            <person name="Vagvolgyi C."/>
            <person name="Papp T."/>
            <person name="Martin F.M."/>
            <person name="Miettinen O."/>
            <person name="Hibbett D.S."/>
            <person name="Nagy L.G."/>
        </authorList>
    </citation>
    <scope>NUCLEOTIDE SEQUENCE [LARGE SCALE GENOMIC DNA]</scope>
    <source>
        <strain evidence="1 2">FP101781</strain>
    </source>
</reference>
<proteinExistence type="predicted"/>
<dbReference type="EMBL" id="QPFP01000069">
    <property type="protein sequence ID" value="TEB24174.1"/>
    <property type="molecule type" value="Genomic_DNA"/>
</dbReference>
<sequence length="264" mass="29824">MDKADEPQDLYALSQTSWHFFIALKQWLISNTEKMMSRNGIQDPLRLLDSLLQTNSIVSGPECLTVWYPLIPPTGRLEIFAVKPVDGNPPAIIDHLTKVEKFSISKADPIGKPEGGIFSKVYGDMEFGRTVSQVISLTKKATKKEPGGKLDSKIASHHNCGHHHLCPHTIRNTVSGKLGWTNIRNPYGSKFGEGDHMKRFMIWRLRCAGMCGDTVPEPELMEALLIVYTTQTFHYETERGIGIWREKSSGKEMDRCQRTVIRID</sequence>
<protein>
    <submittedName>
        <fullName evidence="1">Uncharacterized protein</fullName>
    </submittedName>
</protein>
<name>A0A4Y7SRB9_COPMI</name>
<organism evidence="1 2">
    <name type="scientific">Coprinellus micaceus</name>
    <name type="common">Glistening ink-cap mushroom</name>
    <name type="synonym">Coprinus micaceus</name>
    <dbReference type="NCBI Taxonomy" id="71717"/>
    <lineage>
        <taxon>Eukaryota</taxon>
        <taxon>Fungi</taxon>
        <taxon>Dikarya</taxon>
        <taxon>Basidiomycota</taxon>
        <taxon>Agaricomycotina</taxon>
        <taxon>Agaricomycetes</taxon>
        <taxon>Agaricomycetidae</taxon>
        <taxon>Agaricales</taxon>
        <taxon>Agaricineae</taxon>
        <taxon>Psathyrellaceae</taxon>
        <taxon>Coprinellus</taxon>
    </lineage>
</organism>
<evidence type="ECO:0000313" key="1">
    <source>
        <dbReference type="EMBL" id="TEB24174.1"/>
    </source>
</evidence>